<proteinExistence type="inferred from homology"/>
<dbReference type="Pfam" id="PF01535">
    <property type="entry name" value="PPR"/>
    <property type="match status" value="6"/>
</dbReference>
<sequence>MIARQFRSLTKHRSTFLKNLHSSKYVHHLLDEIPHSNPTPFYPVNLPFDAFRRFNLLLKSSQFNAIDEVTLALALKGSCGDSKQGAQIHKFAVTSGLMSFVTVPNSLMNMYSKSGQFDKALCVFEGLNDPDIVSWNTLLSGFQKSEQALNFVLRMNLNGVAFDAVTCTTALSFCLDLEGFLLGLQLHALVMKSGLDNEVFVGNALITMYARWKRLEEARRIFDEMPNKDLVSWNAILSGYSQEDGYGLEAICTFIEMVKQRMKLDNVSFTGAVSACSHQRNLEVGRQIHGLCIKRGYGTHVSVCNVLMSMYAKCEVVEDAKLVFRRMNERNVISWTTMISVDEKDALHHFNEMRSDSVYPNDVTYVGLIHAITTGKLVEEGRMVHACCVKGNFLLESNVCNSLITMYAKFELIQDSIMVFEELESKEIVSWNALISGYVQNGMLTEALRTFLSAARECKPNQYTFGSVLNAIGSCEHVSLKHGQWCHLHLIKVGLNTDPIISNGLLDMYAKRGSISEAQKVFSEIPQKSQFAWTSLISAHARHGNYDSVMASFKEMKREGVKPDSITFLSILTACGRNGMVDIGGQLFDSMLREYQIEPSSEHYSCMVDMLGRAGRLEEAEKLMGCTPGGPGLSMMQSFLGACTIHGNLEMGERVADTLMEMEPNESGPYVLMSNLYAEKGKWEKVAKVRKMMRQRGVRKEVGFSWVDVGDIKSSMSLHGILSIHFYFLTEIDLQEKHLPSLPYKAGERVGSDQAYFGFGFSRAQINSCSSFLGLGFSRAQTLLEMNFFELGFFRDPGSDRAKQISTVWKTSYKWGQWRPCVNKSYEGYSKRIRKRSTLWPRCECKFFVDMFH</sequence>
<dbReference type="Pfam" id="PF20431">
    <property type="entry name" value="E_motif"/>
    <property type="match status" value="1"/>
</dbReference>
<dbReference type="EMBL" id="CM017629">
    <property type="protein sequence ID" value="TYH63871.1"/>
    <property type="molecule type" value="Genomic_DNA"/>
</dbReference>
<feature type="repeat" description="PPR" evidence="3">
    <location>
        <begin position="529"/>
        <end position="563"/>
    </location>
</feature>
<dbReference type="Pfam" id="PF13041">
    <property type="entry name" value="PPR_2"/>
    <property type="match status" value="2"/>
</dbReference>
<dbReference type="InterPro" id="IPR011990">
    <property type="entry name" value="TPR-like_helical_dom_sf"/>
</dbReference>
<feature type="repeat" description="PPR" evidence="3">
    <location>
        <begin position="564"/>
        <end position="599"/>
    </location>
</feature>
<evidence type="ECO:0000256" key="2">
    <source>
        <dbReference type="ARBA" id="ARBA00061659"/>
    </source>
</evidence>
<evidence type="ECO:0000256" key="3">
    <source>
        <dbReference type="PROSITE-ProRule" id="PRU00708"/>
    </source>
</evidence>
<reference evidence="4 5" key="1">
    <citation type="submission" date="2019-07" db="EMBL/GenBank/DDBJ databases">
        <title>WGS assembly of Gossypium tomentosum.</title>
        <authorList>
            <person name="Chen Z.J."/>
            <person name="Sreedasyam A."/>
            <person name="Ando A."/>
            <person name="Song Q."/>
            <person name="De L."/>
            <person name="Hulse-Kemp A."/>
            <person name="Ding M."/>
            <person name="Ye W."/>
            <person name="Kirkbride R."/>
            <person name="Jenkins J."/>
            <person name="Plott C."/>
            <person name="Lovell J."/>
            <person name="Lin Y.-M."/>
            <person name="Vaughn R."/>
            <person name="Liu B."/>
            <person name="Li W."/>
            <person name="Simpson S."/>
            <person name="Scheffler B."/>
            <person name="Saski C."/>
            <person name="Grover C."/>
            <person name="Hu G."/>
            <person name="Conover J."/>
            <person name="Carlson J."/>
            <person name="Shu S."/>
            <person name="Boston L."/>
            <person name="Williams M."/>
            <person name="Peterson D."/>
            <person name="Mcgee K."/>
            <person name="Jones D."/>
            <person name="Wendel J."/>
            <person name="Stelly D."/>
            <person name="Grimwood J."/>
            <person name="Schmutz J."/>
        </authorList>
    </citation>
    <scope>NUCLEOTIDE SEQUENCE [LARGE SCALE GENOMIC DNA]</scope>
    <source>
        <strain evidence="4">7179.01</strain>
    </source>
</reference>
<dbReference type="Proteomes" id="UP000322667">
    <property type="component" value="Chromosome D07"/>
</dbReference>
<comment type="similarity">
    <text evidence="2">Belongs to the PPR family. PCMP-E subfamily.</text>
</comment>
<dbReference type="AlphaFoldDB" id="A0A5D2K9L0"/>
<feature type="repeat" description="PPR" evidence="3">
    <location>
        <begin position="198"/>
        <end position="232"/>
    </location>
</feature>
<accession>A0A5D2K9L0</accession>
<gene>
    <name evidence="4" type="ORF">ES332_D07G225900v1</name>
</gene>
<feature type="repeat" description="PPR" evidence="3">
    <location>
        <begin position="300"/>
        <end position="334"/>
    </location>
</feature>
<evidence type="ECO:0000256" key="1">
    <source>
        <dbReference type="ARBA" id="ARBA00022737"/>
    </source>
</evidence>
<dbReference type="PROSITE" id="PS51375">
    <property type="entry name" value="PPR"/>
    <property type="match status" value="5"/>
</dbReference>
<dbReference type="SUPFAM" id="SSF48452">
    <property type="entry name" value="TPR-like"/>
    <property type="match status" value="1"/>
</dbReference>
<name>A0A5D2K9L0_GOSTO</name>
<evidence type="ECO:0000313" key="5">
    <source>
        <dbReference type="Proteomes" id="UP000322667"/>
    </source>
</evidence>
<dbReference type="GO" id="GO:0009451">
    <property type="term" value="P:RNA modification"/>
    <property type="evidence" value="ECO:0007669"/>
    <property type="project" value="InterPro"/>
</dbReference>
<dbReference type="FunFam" id="1.25.40.10:FF:000205">
    <property type="entry name" value="Pentatricopeptide repeat-containing protein, mitochondrial"/>
    <property type="match status" value="1"/>
</dbReference>
<protein>
    <submittedName>
        <fullName evidence="4">Uncharacterized protein</fullName>
    </submittedName>
</protein>
<dbReference type="FunFam" id="1.25.40.10:FF:000453">
    <property type="entry name" value="Pentatricopeptide repeat-containing protein mitochondrial"/>
    <property type="match status" value="1"/>
</dbReference>
<dbReference type="PANTHER" id="PTHR47926:SF524">
    <property type="entry name" value="(WILD MALAYSIAN BANANA) HYPOTHETICAL PROTEIN"/>
    <property type="match status" value="1"/>
</dbReference>
<dbReference type="GO" id="GO:0005739">
    <property type="term" value="C:mitochondrion"/>
    <property type="evidence" value="ECO:0007669"/>
    <property type="project" value="UniProtKB-ARBA"/>
</dbReference>
<keyword evidence="5" id="KW-1185">Reference proteome</keyword>
<dbReference type="InterPro" id="IPR046960">
    <property type="entry name" value="PPR_At4g14850-like_plant"/>
</dbReference>
<dbReference type="FunFam" id="1.25.40.10:FF:000573">
    <property type="entry name" value="Pentatricopeptide repeat-containing protein mitochondrial"/>
    <property type="match status" value="1"/>
</dbReference>
<evidence type="ECO:0000313" key="4">
    <source>
        <dbReference type="EMBL" id="TYH63871.1"/>
    </source>
</evidence>
<dbReference type="InterPro" id="IPR046848">
    <property type="entry name" value="E_motif"/>
</dbReference>
<keyword evidence="1" id="KW-0677">Repeat</keyword>
<dbReference type="PANTHER" id="PTHR47926">
    <property type="entry name" value="PENTATRICOPEPTIDE REPEAT-CONTAINING PROTEIN"/>
    <property type="match status" value="1"/>
</dbReference>
<organism evidence="4 5">
    <name type="scientific">Gossypium tomentosum</name>
    <name type="common">Hawaiian cotton</name>
    <name type="synonym">Gossypium sandvicense</name>
    <dbReference type="NCBI Taxonomy" id="34277"/>
    <lineage>
        <taxon>Eukaryota</taxon>
        <taxon>Viridiplantae</taxon>
        <taxon>Streptophyta</taxon>
        <taxon>Embryophyta</taxon>
        <taxon>Tracheophyta</taxon>
        <taxon>Spermatophyta</taxon>
        <taxon>Magnoliopsida</taxon>
        <taxon>eudicotyledons</taxon>
        <taxon>Gunneridae</taxon>
        <taxon>Pentapetalae</taxon>
        <taxon>rosids</taxon>
        <taxon>malvids</taxon>
        <taxon>Malvales</taxon>
        <taxon>Malvaceae</taxon>
        <taxon>Malvoideae</taxon>
        <taxon>Gossypium</taxon>
    </lineage>
</organism>
<dbReference type="Gene3D" id="1.25.40.10">
    <property type="entry name" value="Tetratricopeptide repeat domain"/>
    <property type="match status" value="4"/>
</dbReference>
<dbReference type="FunFam" id="1.25.40.10:FF:001392">
    <property type="entry name" value="Pentatricopeptide repeat-containing protein, mitochondrial isoform A"/>
    <property type="match status" value="1"/>
</dbReference>
<dbReference type="GO" id="GO:0003723">
    <property type="term" value="F:RNA binding"/>
    <property type="evidence" value="ECO:0007669"/>
    <property type="project" value="InterPro"/>
</dbReference>
<dbReference type="InterPro" id="IPR002885">
    <property type="entry name" value="PPR_rpt"/>
</dbReference>
<dbReference type="NCBIfam" id="TIGR00756">
    <property type="entry name" value="PPR"/>
    <property type="match status" value="3"/>
</dbReference>
<feature type="repeat" description="PPR" evidence="3">
    <location>
        <begin position="427"/>
        <end position="457"/>
    </location>
</feature>